<dbReference type="PRINTS" id="PR01506">
    <property type="entry name" value="TATBPROTEIN"/>
</dbReference>
<evidence type="ECO:0000256" key="3">
    <source>
        <dbReference type="ARBA" id="ARBA00022475"/>
    </source>
</evidence>
<reference evidence="10 11" key="1">
    <citation type="journal article" date="2010" name="Nature">
        <title>Nitrite-driven anaerobic methane oxidation by oxygenic bacteria.</title>
        <authorList>
            <person name="Ettwig K.F."/>
            <person name="Butler M.K."/>
            <person name="Le Paslier D."/>
            <person name="Pelletier E."/>
            <person name="Mangenot S."/>
            <person name="Kuypers M.M.M."/>
            <person name="Schreiber F."/>
            <person name="Dutilh B.E."/>
            <person name="Zedelius J."/>
            <person name="de Beer D."/>
            <person name="Gloerich J."/>
            <person name="Wessels H.J.C.T."/>
            <person name="van Allen T."/>
            <person name="Luesken F."/>
            <person name="Wu M."/>
            <person name="van de Pas-Schoonen K.T."/>
            <person name="Op den Camp H.J.M."/>
            <person name="Janssen-Megens E.M."/>
            <person name="Francoijs K-J."/>
            <person name="Stunnenberg H."/>
            <person name="Weissenbach J."/>
            <person name="Jetten M.S.M."/>
            <person name="Strous M."/>
        </authorList>
    </citation>
    <scope>NUCLEOTIDE SEQUENCE [LARGE SCALE GENOMIC DNA]</scope>
</reference>
<sequence>MFGLGIQELLIILVIVMLLFGASRLPELGSGVGKAIRGFKDSLAGKDAIDVTPKKEKDEDKRSDKGKA</sequence>
<dbReference type="InterPro" id="IPR006312">
    <property type="entry name" value="TatA/E"/>
</dbReference>
<evidence type="ECO:0000313" key="11">
    <source>
        <dbReference type="Proteomes" id="UP000006898"/>
    </source>
</evidence>
<dbReference type="PATRIC" id="fig|671143.5.peg.79"/>
<dbReference type="Gene3D" id="1.20.5.3310">
    <property type="match status" value="1"/>
</dbReference>
<keyword evidence="8 9" id="KW-0472">Membrane</keyword>
<dbReference type="Pfam" id="PF02416">
    <property type="entry name" value="TatA_B_E"/>
    <property type="match status" value="1"/>
</dbReference>
<dbReference type="STRING" id="671143.DAMO_0089"/>
<keyword evidence="6 9" id="KW-1133">Transmembrane helix</keyword>
<evidence type="ECO:0000256" key="7">
    <source>
        <dbReference type="ARBA" id="ARBA00023010"/>
    </source>
</evidence>
<comment type="subunit">
    <text evidence="9">Forms a complex with TatC.</text>
</comment>
<evidence type="ECO:0000256" key="5">
    <source>
        <dbReference type="ARBA" id="ARBA00022927"/>
    </source>
</evidence>
<keyword evidence="5 9" id="KW-0653">Protein transport</keyword>
<evidence type="ECO:0000256" key="6">
    <source>
        <dbReference type="ARBA" id="ARBA00022989"/>
    </source>
</evidence>
<keyword evidence="4 9" id="KW-0812">Transmembrane</keyword>
<evidence type="ECO:0000256" key="1">
    <source>
        <dbReference type="ARBA" id="ARBA00004162"/>
    </source>
</evidence>
<evidence type="ECO:0000256" key="2">
    <source>
        <dbReference type="ARBA" id="ARBA00022448"/>
    </source>
</evidence>
<proteinExistence type="inferred from homology"/>
<dbReference type="EMBL" id="FP565575">
    <property type="protein sequence ID" value="CBE67207.1"/>
    <property type="molecule type" value="Genomic_DNA"/>
</dbReference>
<evidence type="ECO:0000256" key="4">
    <source>
        <dbReference type="ARBA" id="ARBA00022692"/>
    </source>
</evidence>
<dbReference type="KEGG" id="mox:DAMO_0089"/>
<dbReference type="GO" id="GO:0043953">
    <property type="term" value="P:protein transport by the Tat complex"/>
    <property type="evidence" value="ECO:0007669"/>
    <property type="project" value="UniProtKB-UniRule"/>
</dbReference>
<dbReference type="InterPro" id="IPR003369">
    <property type="entry name" value="TatA/B/E"/>
</dbReference>
<evidence type="ECO:0000313" key="10">
    <source>
        <dbReference type="EMBL" id="CBE67207.1"/>
    </source>
</evidence>
<comment type="similarity">
    <text evidence="9">Belongs to the TatA/E family.</text>
</comment>
<dbReference type="PANTHER" id="PTHR42982:SF1">
    <property type="entry name" value="SEC-INDEPENDENT PROTEIN TRANSLOCASE PROTEIN TATA"/>
    <property type="match status" value="1"/>
</dbReference>
<gene>
    <name evidence="9 10" type="primary">tatA</name>
    <name evidence="10" type="ORF">DAMO_0089</name>
</gene>
<organism evidence="10 11">
    <name type="scientific">Methylomirabilis oxygeniifera</name>
    <dbReference type="NCBI Taxonomy" id="671143"/>
    <lineage>
        <taxon>Bacteria</taxon>
        <taxon>Candidatus Methylomirabilota</taxon>
        <taxon>Candidatus Methylomirabilia</taxon>
        <taxon>Candidatus Methylomirabilales</taxon>
        <taxon>Candidatus Methylomirabilaceae</taxon>
        <taxon>Candidatus Methylomirabilis</taxon>
    </lineage>
</organism>
<comment type="function">
    <text evidence="9">Part of the twin-arginine translocation (Tat) system that transports large folded proteins containing a characteristic twin-arginine motif in their signal peptide across membranes. TatA could form the protein-conducting channel of the Tat system.</text>
</comment>
<dbReference type="NCBIfam" id="TIGR01411">
    <property type="entry name" value="tatAE"/>
    <property type="match status" value="1"/>
</dbReference>
<evidence type="ECO:0000256" key="9">
    <source>
        <dbReference type="HAMAP-Rule" id="MF_00236"/>
    </source>
</evidence>
<dbReference type="eggNOG" id="COG1826">
    <property type="taxonomic scope" value="Bacteria"/>
</dbReference>
<protein>
    <recommendedName>
        <fullName evidence="9">Sec-independent protein translocase protein TatA</fullName>
    </recommendedName>
</protein>
<dbReference type="GO" id="GO:0008320">
    <property type="term" value="F:protein transmembrane transporter activity"/>
    <property type="evidence" value="ECO:0007669"/>
    <property type="project" value="UniProtKB-UniRule"/>
</dbReference>
<dbReference type="HOGENOM" id="CLU_086034_6_0_0"/>
<dbReference type="PANTHER" id="PTHR42982">
    <property type="entry name" value="SEC-INDEPENDENT PROTEIN TRANSLOCASE PROTEIN TATA"/>
    <property type="match status" value="1"/>
</dbReference>
<keyword evidence="3 9" id="KW-1003">Cell membrane</keyword>
<dbReference type="AlphaFoldDB" id="D5MHS4"/>
<dbReference type="HAMAP" id="MF_00236">
    <property type="entry name" value="TatA_E"/>
    <property type="match status" value="1"/>
</dbReference>
<accession>D5MHS4</accession>
<comment type="subcellular location">
    <subcellularLocation>
        <location evidence="1 9">Cell membrane</location>
        <topology evidence="1 9">Single-pass membrane protein</topology>
    </subcellularLocation>
</comment>
<keyword evidence="2 9" id="KW-0813">Transport</keyword>
<keyword evidence="7 9" id="KW-0811">Translocation</keyword>
<evidence type="ECO:0000256" key="8">
    <source>
        <dbReference type="ARBA" id="ARBA00023136"/>
    </source>
</evidence>
<name>D5MHS4_METO1</name>
<dbReference type="Proteomes" id="UP000006898">
    <property type="component" value="Chromosome"/>
</dbReference>
<dbReference type="GO" id="GO:0033281">
    <property type="term" value="C:TAT protein transport complex"/>
    <property type="evidence" value="ECO:0007669"/>
    <property type="project" value="UniProtKB-UniRule"/>
</dbReference>